<evidence type="ECO:0000313" key="2">
    <source>
        <dbReference type="EMBL" id="CAE8587232.1"/>
    </source>
</evidence>
<protein>
    <recommendedName>
        <fullName evidence="4">Protein C10</fullName>
    </recommendedName>
</protein>
<keyword evidence="3" id="KW-1185">Reference proteome</keyword>
<accession>A0A813DL39</accession>
<feature type="compositionally biased region" description="Basic and acidic residues" evidence="1">
    <location>
        <begin position="108"/>
        <end position="121"/>
    </location>
</feature>
<dbReference type="OrthoDB" id="418918at2759"/>
<organism evidence="2 3">
    <name type="scientific">Polarella glacialis</name>
    <name type="common">Dinoflagellate</name>
    <dbReference type="NCBI Taxonomy" id="89957"/>
    <lineage>
        <taxon>Eukaryota</taxon>
        <taxon>Sar</taxon>
        <taxon>Alveolata</taxon>
        <taxon>Dinophyceae</taxon>
        <taxon>Suessiales</taxon>
        <taxon>Suessiaceae</taxon>
        <taxon>Polarella</taxon>
    </lineage>
</organism>
<evidence type="ECO:0000256" key="1">
    <source>
        <dbReference type="SAM" id="MobiDB-lite"/>
    </source>
</evidence>
<gene>
    <name evidence="2" type="ORF">PGLA1383_LOCUS6073</name>
</gene>
<sequence length="252" mass="27798">MPRRHKKSLISACPRADKAMLQKARKRQELMLEVQSVVLPRYGYEGSRAGVYKMMADMGPYVSRPEFKEMAQEINGLLGLRSPPETWKGLSRACGRASDETVAAEASAARERFDESAHTEAKSSGSSGSRPWPADKTPPFKLCVAGSWNDFTPAEMEWEDGLFVFPMEVGTDGWECFQLLQNSSWKAVVYPSMEEAGAKDSCQVCGPDAGGEGKSWQIGKTEEEKATSGSFFLITASLNELGKVHQVSWDKL</sequence>
<proteinExistence type="predicted"/>
<dbReference type="AlphaFoldDB" id="A0A813DL39"/>
<feature type="region of interest" description="Disordered" evidence="1">
    <location>
        <begin position="105"/>
        <end position="134"/>
    </location>
</feature>
<dbReference type="Proteomes" id="UP000654075">
    <property type="component" value="Unassembled WGS sequence"/>
</dbReference>
<dbReference type="EMBL" id="CAJNNV010002467">
    <property type="protein sequence ID" value="CAE8587232.1"/>
    <property type="molecule type" value="Genomic_DNA"/>
</dbReference>
<evidence type="ECO:0008006" key="4">
    <source>
        <dbReference type="Google" id="ProtNLM"/>
    </source>
</evidence>
<reference evidence="2" key="1">
    <citation type="submission" date="2021-02" db="EMBL/GenBank/DDBJ databases">
        <authorList>
            <person name="Dougan E. K."/>
            <person name="Rhodes N."/>
            <person name="Thang M."/>
            <person name="Chan C."/>
        </authorList>
    </citation>
    <scope>NUCLEOTIDE SEQUENCE</scope>
</reference>
<comment type="caution">
    <text evidence="2">The sequence shown here is derived from an EMBL/GenBank/DDBJ whole genome shotgun (WGS) entry which is preliminary data.</text>
</comment>
<name>A0A813DL39_POLGL</name>
<evidence type="ECO:0000313" key="3">
    <source>
        <dbReference type="Proteomes" id="UP000654075"/>
    </source>
</evidence>